<dbReference type="Proteomes" id="UP000863257">
    <property type="component" value="Unassembled WGS sequence"/>
</dbReference>
<accession>A0A8H9K738</accession>
<organism evidence="1">
    <name type="scientific">Vibrio vulnificus</name>
    <dbReference type="NCBI Taxonomy" id="672"/>
    <lineage>
        <taxon>Bacteria</taxon>
        <taxon>Pseudomonadati</taxon>
        <taxon>Pseudomonadota</taxon>
        <taxon>Gammaproteobacteria</taxon>
        <taxon>Vibrionales</taxon>
        <taxon>Vibrionaceae</taxon>
        <taxon>Vibrio</taxon>
    </lineage>
</organism>
<reference evidence="1" key="2">
    <citation type="submission" date="2019-01" db="EMBL/GenBank/DDBJ databases">
        <authorList>
            <consortium name="NCBI Pathogen Detection Project"/>
        </authorList>
    </citation>
    <scope>NUCLEOTIDE SEQUENCE</scope>
    <source>
        <strain evidence="1">BCW_3452</strain>
    </source>
</reference>
<dbReference type="SUPFAM" id="SSF88697">
    <property type="entry name" value="PUA domain-like"/>
    <property type="match status" value="1"/>
</dbReference>
<dbReference type="AlphaFoldDB" id="A0A8H9K738"/>
<comment type="caution">
    <text evidence="1">The sequence shown here is derived from an EMBL/GenBank/DDBJ whole genome shotgun (WGS) entry which is preliminary data.</text>
</comment>
<reference evidence="1" key="1">
    <citation type="journal article" date="2018" name="Genome Biol.">
        <title>SKESA: strategic k-mer extension for scrupulous assemblies.</title>
        <authorList>
            <person name="Souvorov A."/>
            <person name="Agarwala R."/>
            <person name="Lipman D.J."/>
        </authorList>
    </citation>
    <scope>NUCLEOTIDE SEQUENCE</scope>
    <source>
        <strain evidence="1">BCW_3452</strain>
    </source>
</reference>
<dbReference type="Gene3D" id="2.30.130.30">
    <property type="entry name" value="Hypothetical protein"/>
    <property type="match status" value="1"/>
</dbReference>
<dbReference type="InterPro" id="IPR015947">
    <property type="entry name" value="PUA-like_sf"/>
</dbReference>
<evidence type="ECO:0008006" key="2">
    <source>
        <dbReference type="Google" id="ProtNLM"/>
    </source>
</evidence>
<evidence type="ECO:0000313" key="1">
    <source>
        <dbReference type="EMBL" id="HAS8538352.1"/>
    </source>
</evidence>
<protein>
    <recommendedName>
        <fullName evidence="2">ASCH domain-containing protein</fullName>
    </recommendedName>
</protein>
<dbReference type="EMBL" id="DACRBY010000001">
    <property type="protein sequence ID" value="HAS8538352.1"/>
    <property type="molecule type" value="Genomic_DNA"/>
</dbReference>
<sequence length="134" mass="15295">MAELVEAPSIDNLPFEVALIVRMPHIGHIVDGLKTWEMRSRSSKSGFAIGLIASKSGTIVGEAYFEKVLDPLTDEEYDSHFEKHRVPNSSNEMKEKYKYPWVLKNVKKYKNPIPYTHPSGAVIWVKMRDSIFGK</sequence>
<proteinExistence type="predicted"/>
<name>A0A8H9K738_VIBVL</name>
<gene>
    <name evidence="1" type="ORF">I7730_00875</name>
</gene>